<keyword evidence="2" id="KW-1185">Reference proteome</keyword>
<dbReference type="OrthoDB" id="9771071at2"/>
<dbReference type="Proteomes" id="UP000266118">
    <property type="component" value="Chromosome"/>
</dbReference>
<dbReference type="Gene3D" id="2.40.160.50">
    <property type="entry name" value="membrane protein fhac: a member of the omp85/tpsb transporter family"/>
    <property type="match status" value="1"/>
</dbReference>
<dbReference type="RefSeq" id="WP_119989473.1">
    <property type="nucleotide sequence ID" value="NZ_CP032489.1"/>
</dbReference>
<name>A0A386HS05_9BACT</name>
<sequence>MRHKIYFQVLSSIIFLVIADVSYAQKNLYHKFVDKFLSNKEDTVRKNTFFPFPVGAYSPETELEYGVAAIYSFYVDKSDRLEHPSTLNFLGTHTTKNQSKLKLTSDIWSRENKYHYTTEFRYQDFPYYFYGIGNHTMEADKDLINEKKWVIAGSADKKVAKNYYLGLAAGFENYINNELQPGGIFSAGNYYGKNGGKRAYIGVEQIYDSRNNISYTTKGFFGKLSFDYTPDLFGGENFTGTYVNFDGRYFTPITSKITLAFNSIYQHIDAANVPFYLLPKLGGDNMMRGYYQGRYRDRSLLAGQSEIRYRFIPRFGVVAFGGLGSVFGEEKFSIDMLKPSYGAGLRYFFDLNKGLTLRLDYGLGQKLPNEKRQSGVYFSMDEAF</sequence>
<protein>
    <submittedName>
        <fullName evidence="1">Polymerase</fullName>
    </submittedName>
</protein>
<dbReference type="EMBL" id="CP032489">
    <property type="protein sequence ID" value="AYD48583.1"/>
    <property type="molecule type" value="Genomic_DNA"/>
</dbReference>
<organism evidence="1 2">
    <name type="scientific">Arachidicoccus soli</name>
    <dbReference type="NCBI Taxonomy" id="2341117"/>
    <lineage>
        <taxon>Bacteria</taxon>
        <taxon>Pseudomonadati</taxon>
        <taxon>Bacteroidota</taxon>
        <taxon>Chitinophagia</taxon>
        <taxon>Chitinophagales</taxon>
        <taxon>Chitinophagaceae</taxon>
        <taxon>Arachidicoccus</taxon>
    </lineage>
</organism>
<proteinExistence type="predicted"/>
<evidence type="ECO:0000313" key="1">
    <source>
        <dbReference type="EMBL" id="AYD48583.1"/>
    </source>
</evidence>
<reference evidence="1 2" key="1">
    <citation type="submission" date="2018-09" db="EMBL/GenBank/DDBJ databases">
        <title>Arachidicoccus sp. nov., a bacterium isolated from soil.</title>
        <authorList>
            <person name="Weon H.-Y."/>
            <person name="Kwon S.-W."/>
            <person name="Lee S.A."/>
        </authorList>
    </citation>
    <scope>NUCLEOTIDE SEQUENCE [LARGE SCALE GENOMIC DNA]</scope>
    <source>
        <strain evidence="1 2">KIS59-12</strain>
    </source>
</reference>
<accession>A0A386HS05</accession>
<dbReference type="KEGG" id="ark:D6B99_13820"/>
<gene>
    <name evidence="1" type="ORF">D6B99_13820</name>
</gene>
<dbReference type="AlphaFoldDB" id="A0A386HS05"/>
<evidence type="ECO:0000313" key="2">
    <source>
        <dbReference type="Proteomes" id="UP000266118"/>
    </source>
</evidence>